<proteinExistence type="predicted"/>
<gene>
    <name evidence="2" type="ORF">H9L14_14560</name>
</gene>
<keyword evidence="1" id="KW-0472">Membrane</keyword>
<reference evidence="2 3" key="1">
    <citation type="submission" date="2020-08" db="EMBL/GenBank/DDBJ databases">
        <title>Genome sequence of Sphingomonas sediminicola KACC 15039T.</title>
        <authorList>
            <person name="Hyun D.-W."/>
            <person name="Bae J.-W."/>
        </authorList>
    </citation>
    <scope>NUCLEOTIDE SEQUENCE [LARGE SCALE GENOMIC DNA]</scope>
    <source>
        <strain evidence="2 3">KACC 15039</strain>
    </source>
</reference>
<feature type="transmembrane region" description="Helical" evidence="1">
    <location>
        <begin position="38"/>
        <end position="58"/>
    </location>
</feature>
<evidence type="ECO:0000256" key="1">
    <source>
        <dbReference type="SAM" id="Phobius"/>
    </source>
</evidence>
<protein>
    <submittedName>
        <fullName evidence="2">Uncharacterized protein</fullName>
    </submittedName>
</protein>
<dbReference type="RefSeq" id="WP_187708668.1">
    <property type="nucleotide sequence ID" value="NZ_CP060782.1"/>
</dbReference>
<keyword evidence="1" id="KW-0812">Transmembrane</keyword>
<dbReference type="Proteomes" id="UP000516105">
    <property type="component" value="Chromosome"/>
</dbReference>
<sequence length="67" mass="7108">MVGFRTSLWVAAAGLAAHGVFDFVRYNWFPGPGAPEWWPGFCGGYDVAAAIALAAILLKANKPADAR</sequence>
<keyword evidence="3" id="KW-1185">Reference proteome</keyword>
<name>A0ABX6T7E8_9SPHN</name>
<accession>A0ABX6T7E8</accession>
<evidence type="ECO:0000313" key="2">
    <source>
        <dbReference type="EMBL" id="QNP45715.1"/>
    </source>
</evidence>
<organism evidence="2 3">
    <name type="scientific">Sphingomonas sediminicola</name>
    <dbReference type="NCBI Taxonomy" id="386874"/>
    <lineage>
        <taxon>Bacteria</taxon>
        <taxon>Pseudomonadati</taxon>
        <taxon>Pseudomonadota</taxon>
        <taxon>Alphaproteobacteria</taxon>
        <taxon>Sphingomonadales</taxon>
        <taxon>Sphingomonadaceae</taxon>
        <taxon>Sphingomonas</taxon>
    </lineage>
</organism>
<keyword evidence="1" id="KW-1133">Transmembrane helix</keyword>
<evidence type="ECO:0000313" key="3">
    <source>
        <dbReference type="Proteomes" id="UP000516105"/>
    </source>
</evidence>
<dbReference type="EMBL" id="CP060782">
    <property type="protein sequence ID" value="QNP45715.1"/>
    <property type="molecule type" value="Genomic_DNA"/>
</dbReference>